<dbReference type="InterPro" id="IPR011761">
    <property type="entry name" value="ATP-grasp"/>
</dbReference>
<dbReference type="AlphaFoldDB" id="A0A540WX03"/>
<evidence type="ECO:0000259" key="2">
    <source>
        <dbReference type="PROSITE" id="PS50975"/>
    </source>
</evidence>
<dbReference type="RefSeq" id="WP_141644756.1">
    <property type="nucleotide sequence ID" value="NZ_VIFM01000097.1"/>
</dbReference>
<organism evidence="3 4">
    <name type="scientific">Myxococcus llanfairpwllgwyngyllgogerychwyrndrobwllllantysiliogogogochensis</name>
    <dbReference type="NCBI Taxonomy" id="2590453"/>
    <lineage>
        <taxon>Bacteria</taxon>
        <taxon>Pseudomonadati</taxon>
        <taxon>Myxococcota</taxon>
        <taxon>Myxococcia</taxon>
        <taxon>Myxococcales</taxon>
        <taxon>Cystobacterineae</taxon>
        <taxon>Myxococcaceae</taxon>
        <taxon>Myxococcus</taxon>
    </lineage>
</organism>
<keyword evidence="1" id="KW-0547">Nucleotide-binding</keyword>
<dbReference type="SUPFAM" id="SSF56059">
    <property type="entry name" value="Glutathione synthetase ATP-binding domain-like"/>
    <property type="match status" value="1"/>
</dbReference>
<evidence type="ECO:0000256" key="1">
    <source>
        <dbReference type="PROSITE-ProRule" id="PRU00409"/>
    </source>
</evidence>
<dbReference type="EMBL" id="VIFM01000097">
    <property type="protein sequence ID" value="TQF13527.1"/>
    <property type="molecule type" value="Genomic_DNA"/>
</dbReference>
<keyword evidence="4" id="KW-1185">Reference proteome</keyword>
<dbReference type="GO" id="GO:0005524">
    <property type="term" value="F:ATP binding"/>
    <property type="evidence" value="ECO:0007669"/>
    <property type="project" value="UniProtKB-UniRule"/>
</dbReference>
<evidence type="ECO:0000313" key="3">
    <source>
        <dbReference type="EMBL" id="TQF13527.1"/>
    </source>
</evidence>
<dbReference type="Proteomes" id="UP000315369">
    <property type="component" value="Unassembled WGS sequence"/>
</dbReference>
<dbReference type="Gene3D" id="3.30.470.20">
    <property type="entry name" value="ATP-grasp fold, B domain"/>
    <property type="match status" value="1"/>
</dbReference>
<dbReference type="GO" id="GO:0005737">
    <property type="term" value="C:cytoplasm"/>
    <property type="evidence" value="ECO:0007669"/>
    <property type="project" value="TreeGrafter"/>
</dbReference>
<keyword evidence="1" id="KW-0067">ATP-binding</keyword>
<proteinExistence type="predicted"/>
<dbReference type="OrthoDB" id="5499328at2"/>
<dbReference type="GO" id="GO:0046872">
    <property type="term" value="F:metal ion binding"/>
    <property type="evidence" value="ECO:0007669"/>
    <property type="project" value="InterPro"/>
</dbReference>
<dbReference type="GO" id="GO:0016879">
    <property type="term" value="F:ligase activity, forming carbon-nitrogen bonds"/>
    <property type="evidence" value="ECO:0007669"/>
    <property type="project" value="TreeGrafter"/>
</dbReference>
<accession>A0A540WX03</accession>
<protein>
    <recommendedName>
        <fullName evidence="2">ATP-grasp domain-containing protein</fullName>
    </recommendedName>
</protein>
<feature type="domain" description="ATP-grasp" evidence="2">
    <location>
        <begin position="98"/>
        <end position="273"/>
    </location>
</feature>
<sequence length="280" mass="31621">MRPNIVVVNGERHWPTWFPEAEVIPVRLQDSAWVLREGILWCITREAAVRVDGVFWRVGAIRPDPRHRTVLDLVRLSGVPCVNPAKTLVRCHDRLSMLAELREAGLPVIPFDVALGDDMVRRIARPAPFVVKVGNHHGGYGKALVRKESEWFEVADLLFAADDYAAVEPYIDYRRDVRCLAIRDQFWAMSRAGAGWKANVQTRKHQVIDAPEELVGYTRRALEHLGADIVALDFLETQEGRFVLLECNDTPGLSGFPEQLCSELAECLREKLRTRPPAGA</sequence>
<name>A0A540WX03_9BACT</name>
<dbReference type="Pfam" id="PF02750">
    <property type="entry name" value="Synapsin_C"/>
    <property type="match status" value="1"/>
</dbReference>
<comment type="caution">
    <text evidence="3">The sequence shown here is derived from an EMBL/GenBank/DDBJ whole genome shotgun (WGS) entry which is preliminary data.</text>
</comment>
<dbReference type="PANTHER" id="PTHR21621">
    <property type="entry name" value="RIBOSOMAL PROTEIN S6 MODIFICATION PROTEIN"/>
    <property type="match status" value="1"/>
</dbReference>
<dbReference type="InterPro" id="IPR020898">
    <property type="entry name" value="Synapsin_ATP-bd_dom"/>
</dbReference>
<evidence type="ECO:0000313" key="4">
    <source>
        <dbReference type="Proteomes" id="UP000315369"/>
    </source>
</evidence>
<dbReference type="PROSITE" id="PS50975">
    <property type="entry name" value="ATP_GRASP"/>
    <property type="match status" value="1"/>
</dbReference>
<reference evidence="3 4" key="1">
    <citation type="submission" date="2019-06" db="EMBL/GenBank/DDBJ databases">
        <authorList>
            <person name="Livingstone P."/>
            <person name="Whitworth D."/>
        </authorList>
    </citation>
    <scope>NUCLEOTIDE SEQUENCE [LARGE SCALE GENOMIC DNA]</scope>
    <source>
        <strain evidence="3 4">AM401</strain>
    </source>
</reference>
<dbReference type="PANTHER" id="PTHR21621:SF0">
    <property type="entry name" value="BETA-CITRYLGLUTAMATE SYNTHASE B-RELATED"/>
    <property type="match status" value="1"/>
</dbReference>
<gene>
    <name evidence="3" type="ORF">FJV41_23420</name>
</gene>
<dbReference type="InterPro" id="IPR013815">
    <property type="entry name" value="ATP_grasp_subdomain_1"/>
</dbReference>
<dbReference type="Gene3D" id="3.30.1490.20">
    <property type="entry name" value="ATP-grasp fold, A domain"/>
    <property type="match status" value="1"/>
</dbReference>